<dbReference type="EMBL" id="SNYF01000005">
    <property type="protein sequence ID" value="TDQ18225.1"/>
    <property type="molecule type" value="Genomic_DNA"/>
</dbReference>
<organism evidence="1 2">
    <name type="scientific">Algoriphagus boseongensis</name>
    <dbReference type="NCBI Taxonomy" id="1442587"/>
    <lineage>
        <taxon>Bacteria</taxon>
        <taxon>Pseudomonadati</taxon>
        <taxon>Bacteroidota</taxon>
        <taxon>Cytophagia</taxon>
        <taxon>Cytophagales</taxon>
        <taxon>Cyclobacteriaceae</taxon>
        <taxon>Algoriphagus</taxon>
    </lineage>
</organism>
<accession>A0A4R6T9K6</accession>
<gene>
    <name evidence="1" type="ORF">DFQ04_0023</name>
</gene>
<reference evidence="1 2" key="1">
    <citation type="submission" date="2019-03" db="EMBL/GenBank/DDBJ databases">
        <title>Genomic Encyclopedia of Type Strains, Phase III (KMG-III): the genomes of soil and plant-associated and newly described type strains.</title>
        <authorList>
            <person name="Whitman W."/>
        </authorList>
    </citation>
    <scope>NUCLEOTIDE SEQUENCE [LARGE SCALE GENOMIC DNA]</scope>
    <source>
        <strain evidence="1 2">CECT 8446</strain>
    </source>
</reference>
<evidence type="ECO:0000313" key="1">
    <source>
        <dbReference type="EMBL" id="TDQ18225.1"/>
    </source>
</evidence>
<comment type="caution">
    <text evidence="1">The sequence shown here is derived from an EMBL/GenBank/DDBJ whole genome shotgun (WGS) entry which is preliminary data.</text>
</comment>
<dbReference type="Proteomes" id="UP000294535">
    <property type="component" value="Unassembled WGS sequence"/>
</dbReference>
<dbReference type="RefSeq" id="WP_133551464.1">
    <property type="nucleotide sequence ID" value="NZ_SNYF01000005.1"/>
</dbReference>
<dbReference type="AlphaFoldDB" id="A0A4R6T9K6"/>
<proteinExistence type="predicted"/>
<protein>
    <submittedName>
        <fullName evidence="1">Uncharacterized protein</fullName>
    </submittedName>
</protein>
<name>A0A4R6T9K6_9BACT</name>
<dbReference type="OrthoDB" id="5952844at2"/>
<evidence type="ECO:0000313" key="2">
    <source>
        <dbReference type="Proteomes" id="UP000294535"/>
    </source>
</evidence>
<keyword evidence="2" id="KW-1185">Reference proteome</keyword>
<sequence length="157" mass="17882">MENKVSIKISEADQKILNDAFQTIRDTFRKYAFTLSPKDRQDLPKMADGTEAFVIKALELATKNPQFNPPFMDLVEMKKDLDAYFEIKPFLTMAKQSWDEFSDTAMEAGSEAYVQALAFYNSIKLAVKMKIPGAKAIYEELKKRFEVSPKSNSGTED</sequence>